<proteinExistence type="predicted"/>
<evidence type="ECO:0000313" key="1">
    <source>
        <dbReference type="EMBL" id="QIK50594.1"/>
    </source>
</evidence>
<dbReference type="GO" id="GO:0006281">
    <property type="term" value="P:DNA repair"/>
    <property type="evidence" value="ECO:0007669"/>
    <property type="project" value="InterPro"/>
</dbReference>
<dbReference type="AlphaFoldDB" id="A0A6G7WE44"/>
<dbReference type="GeneID" id="94551649"/>
<dbReference type="GO" id="GO:0006310">
    <property type="term" value="P:DNA recombination"/>
    <property type="evidence" value="ECO:0007669"/>
    <property type="project" value="InterPro"/>
</dbReference>
<name>A0A6G7WE44_9LACT</name>
<dbReference type="RefSeq" id="WP_166061637.1">
    <property type="nucleotide sequence ID" value="NZ_CP049889.1"/>
</dbReference>
<protein>
    <submittedName>
        <fullName evidence="1">RusA family crossover junction endodeoxyribonuclease</fullName>
    </submittedName>
</protein>
<dbReference type="Proteomes" id="UP000501830">
    <property type="component" value="Chromosome"/>
</dbReference>
<keyword evidence="2" id="KW-1185">Reference proteome</keyword>
<dbReference type="EMBL" id="CP049889">
    <property type="protein sequence ID" value="QIK50594.1"/>
    <property type="molecule type" value="Genomic_DNA"/>
</dbReference>
<dbReference type="SUPFAM" id="SSF103084">
    <property type="entry name" value="Holliday junction resolvase RusA"/>
    <property type="match status" value="1"/>
</dbReference>
<sequence length="127" mass="14837">MLKLTVTGRPITKKNSQQIIPNRRTGRSIVLPSKQFKVYQKEFLRQTQKNRPKEPIDEPITLTACYYMPTRHRVDITNLMSATHDLLQDAAIIADDCMKIVKSVDGTRVYYDKENPRVEIEITKFRE</sequence>
<dbReference type="Pfam" id="PF05866">
    <property type="entry name" value="RusA"/>
    <property type="match status" value="1"/>
</dbReference>
<accession>A0A6G7WE44</accession>
<dbReference type="Gene3D" id="3.30.1330.70">
    <property type="entry name" value="Holliday junction resolvase RusA"/>
    <property type="match status" value="1"/>
</dbReference>
<reference evidence="1 2" key="1">
    <citation type="journal article" date="2017" name="Int. J. Syst. Evol. Microbiol.">
        <title>Jeotgalibaca porci sp. nov. and Jeotgalibaca arthritidis sp. nov., isolated from pigs, and emended description of the genus Jeotgalibaca.</title>
        <authorList>
            <person name="Zamora L."/>
            <person name="Perez-Sancho M."/>
            <person name="Dominguez L."/>
            <person name="Fernandez-Garayzabal J.F."/>
            <person name="Vela A.I."/>
        </authorList>
    </citation>
    <scope>NUCLEOTIDE SEQUENCE [LARGE SCALE GENOMIC DNA]</scope>
    <source>
        <strain evidence="1 2">CCUG 69148</strain>
    </source>
</reference>
<dbReference type="KEGG" id="jpo:G7058_00070"/>
<gene>
    <name evidence="1" type="ORF">G7058_00070</name>
</gene>
<dbReference type="InterPro" id="IPR036614">
    <property type="entry name" value="RusA-like_sf"/>
</dbReference>
<dbReference type="InterPro" id="IPR008822">
    <property type="entry name" value="Endonuclease_RusA-like"/>
</dbReference>
<organism evidence="1 2">
    <name type="scientific">Jeotgalibaca porci</name>
    <dbReference type="NCBI Taxonomy" id="1868793"/>
    <lineage>
        <taxon>Bacteria</taxon>
        <taxon>Bacillati</taxon>
        <taxon>Bacillota</taxon>
        <taxon>Bacilli</taxon>
        <taxon>Lactobacillales</taxon>
        <taxon>Carnobacteriaceae</taxon>
        <taxon>Jeotgalibaca</taxon>
    </lineage>
</organism>
<evidence type="ECO:0000313" key="2">
    <source>
        <dbReference type="Proteomes" id="UP000501830"/>
    </source>
</evidence>
<dbReference type="GO" id="GO:0000287">
    <property type="term" value="F:magnesium ion binding"/>
    <property type="evidence" value="ECO:0007669"/>
    <property type="project" value="InterPro"/>
</dbReference>